<proteinExistence type="predicted"/>
<accession>A0A7W9M2G3</accession>
<sequence length="61" mass="6566">MRTLIGKILTEGGVADLALETERLASLLDGLAVNGVLQPSLTTPDVMRAVLRRHLESLPSR</sequence>
<name>A0A7W9M2G3_9PSEU</name>
<feature type="domain" description="BetI-type transcriptional repressor C-terminal" evidence="1">
    <location>
        <begin position="14"/>
        <end position="58"/>
    </location>
</feature>
<protein>
    <recommendedName>
        <fullName evidence="1">BetI-type transcriptional repressor C-terminal domain-containing protein</fullName>
    </recommendedName>
</protein>
<gene>
    <name evidence="2" type="ORF">F4560_004695</name>
</gene>
<dbReference type="InterPro" id="IPR036271">
    <property type="entry name" value="Tet_transcr_reg_TetR-rel_C_sf"/>
</dbReference>
<dbReference type="Gene3D" id="1.10.357.10">
    <property type="entry name" value="Tetracycline Repressor, domain 2"/>
    <property type="match status" value="1"/>
</dbReference>
<keyword evidence="3" id="KW-1185">Reference proteome</keyword>
<evidence type="ECO:0000259" key="1">
    <source>
        <dbReference type="Pfam" id="PF13977"/>
    </source>
</evidence>
<organism evidence="2 3">
    <name type="scientific">Saccharothrix ecbatanensis</name>
    <dbReference type="NCBI Taxonomy" id="1105145"/>
    <lineage>
        <taxon>Bacteria</taxon>
        <taxon>Bacillati</taxon>
        <taxon>Actinomycetota</taxon>
        <taxon>Actinomycetes</taxon>
        <taxon>Pseudonocardiales</taxon>
        <taxon>Pseudonocardiaceae</taxon>
        <taxon>Saccharothrix</taxon>
    </lineage>
</organism>
<dbReference type="AlphaFoldDB" id="A0A7W9M2G3"/>
<dbReference type="Proteomes" id="UP000552097">
    <property type="component" value="Unassembled WGS sequence"/>
</dbReference>
<dbReference type="InterPro" id="IPR039538">
    <property type="entry name" value="BetI_C"/>
</dbReference>
<evidence type="ECO:0000313" key="3">
    <source>
        <dbReference type="Proteomes" id="UP000552097"/>
    </source>
</evidence>
<comment type="caution">
    <text evidence="2">The sequence shown here is derived from an EMBL/GenBank/DDBJ whole genome shotgun (WGS) entry which is preliminary data.</text>
</comment>
<dbReference type="Pfam" id="PF13977">
    <property type="entry name" value="TetR_C_6"/>
    <property type="match status" value="1"/>
</dbReference>
<dbReference type="SUPFAM" id="SSF48498">
    <property type="entry name" value="Tetracyclin repressor-like, C-terminal domain"/>
    <property type="match status" value="1"/>
</dbReference>
<dbReference type="EMBL" id="JACHMO010000001">
    <property type="protein sequence ID" value="MBB5804927.1"/>
    <property type="molecule type" value="Genomic_DNA"/>
</dbReference>
<reference evidence="2 3" key="1">
    <citation type="submission" date="2020-08" db="EMBL/GenBank/DDBJ databases">
        <title>Sequencing the genomes of 1000 actinobacteria strains.</title>
        <authorList>
            <person name="Klenk H.-P."/>
        </authorList>
    </citation>
    <scope>NUCLEOTIDE SEQUENCE [LARGE SCALE GENOMIC DNA]</scope>
    <source>
        <strain evidence="2 3">DSM 45486</strain>
    </source>
</reference>
<evidence type="ECO:0000313" key="2">
    <source>
        <dbReference type="EMBL" id="MBB5804927.1"/>
    </source>
</evidence>